<dbReference type="EMBL" id="JASCZI010271923">
    <property type="protein sequence ID" value="MED6217679.1"/>
    <property type="molecule type" value="Genomic_DNA"/>
</dbReference>
<organism evidence="2 3">
    <name type="scientific">Stylosanthes scabra</name>
    <dbReference type="NCBI Taxonomy" id="79078"/>
    <lineage>
        <taxon>Eukaryota</taxon>
        <taxon>Viridiplantae</taxon>
        <taxon>Streptophyta</taxon>
        <taxon>Embryophyta</taxon>
        <taxon>Tracheophyta</taxon>
        <taxon>Spermatophyta</taxon>
        <taxon>Magnoliopsida</taxon>
        <taxon>eudicotyledons</taxon>
        <taxon>Gunneridae</taxon>
        <taxon>Pentapetalae</taxon>
        <taxon>rosids</taxon>
        <taxon>fabids</taxon>
        <taxon>Fabales</taxon>
        <taxon>Fabaceae</taxon>
        <taxon>Papilionoideae</taxon>
        <taxon>50 kb inversion clade</taxon>
        <taxon>dalbergioids sensu lato</taxon>
        <taxon>Dalbergieae</taxon>
        <taxon>Pterocarpus clade</taxon>
        <taxon>Stylosanthes</taxon>
    </lineage>
</organism>
<name>A0ABU6Z7U3_9FABA</name>
<comment type="caution">
    <text evidence="2">The sequence shown here is derived from an EMBL/GenBank/DDBJ whole genome shotgun (WGS) entry which is preliminary data.</text>
</comment>
<keyword evidence="3" id="KW-1185">Reference proteome</keyword>
<evidence type="ECO:0000313" key="3">
    <source>
        <dbReference type="Proteomes" id="UP001341840"/>
    </source>
</evidence>
<proteinExistence type="predicted"/>
<evidence type="ECO:0000256" key="1">
    <source>
        <dbReference type="SAM" id="MobiDB-lite"/>
    </source>
</evidence>
<gene>
    <name evidence="2" type="ORF">PIB30_019988</name>
</gene>
<dbReference type="Proteomes" id="UP001341840">
    <property type="component" value="Unassembled WGS sequence"/>
</dbReference>
<protein>
    <submittedName>
        <fullName evidence="2">Uncharacterized protein</fullName>
    </submittedName>
</protein>
<feature type="compositionally biased region" description="Basic and acidic residues" evidence="1">
    <location>
        <begin position="67"/>
        <end position="93"/>
    </location>
</feature>
<feature type="region of interest" description="Disordered" evidence="1">
    <location>
        <begin position="59"/>
        <end position="99"/>
    </location>
</feature>
<reference evidence="2 3" key="1">
    <citation type="journal article" date="2023" name="Plants (Basel)">
        <title>Bridging the Gap: Combining Genomics and Transcriptomics Approaches to Understand Stylosanthes scabra, an Orphan Legume from the Brazilian Caatinga.</title>
        <authorList>
            <person name="Ferreira-Neto J.R.C."/>
            <person name="da Silva M.D."/>
            <person name="Binneck E."/>
            <person name="de Melo N.F."/>
            <person name="da Silva R.H."/>
            <person name="de Melo A.L.T.M."/>
            <person name="Pandolfi V."/>
            <person name="Bustamante F.O."/>
            <person name="Brasileiro-Vidal A.C."/>
            <person name="Benko-Iseppon A.M."/>
        </authorList>
    </citation>
    <scope>NUCLEOTIDE SEQUENCE [LARGE SCALE GENOMIC DNA]</scope>
    <source>
        <tissue evidence="2">Leaves</tissue>
    </source>
</reference>
<accession>A0ABU6Z7U3</accession>
<sequence length="99" mass="11351">MERFNKACLEIQQLPTEAAIMGLINGLREGPLSQSILKRHPTSLPEVQERVEKYINLEEASQLRKHASGERERNNKRGGEELGKEKFKKRGEEEYSSQA</sequence>
<evidence type="ECO:0000313" key="2">
    <source>
        <dbReference type="EMBL" id="MED6217679.1"/>
    </source>
</evidence>